<comment type="similarity">
    <text evidence="3">Belongs to the squalene monooxygenase family.</text>
</comment>
<evidence type="ECO:0000256" key="5">
    <source>
        <dbReference type="ARBA" id="ARBA00022630"/>
    </source>
</evidence>
<dbReference type="EMBL" id="CDMZ01000321">
    <property type="protein sequence ID" value="CEM11764.1"/>
    <property type="molecule type" value="Genomic_DNA"/>
</dbReference>
<keyword evidence="5" id="KW-0285">Flavoprotein</keyword>
<organism evidence="12">
    <name type="scientific">Chromera velia CCMP2878</name>
    <dbReference type="NCBI Taxonomy" id="1169474"/>
    <lineage>
        <taxon>Eukaryota</taxon>
        <taxon>Sar</taxon>
        <taxon>Alveolata</taxon>
        <taxon>Colpodellida</taxon>
        <taxon>Chromeraceae</taxon>
        <taxon>Chromera</taxon>
    </lineage>
</organism>
<dbReference type="GO" id="GO:0016020">
    <property type="term" value="C:membrane"/>
    <property type="evidence" value="ECO:0007669"/>
    <property type="project" value="UniProtKB-SubCell"/>
</dbReference>
<feature type="compositionally biased region" description="Basic and acidic residues" evidence="9">
    <location>
        <begin position="223"/>
        <end position="237"/>
    </location>
</feature>
<evidence type="ECO:0000259" key="11">
    <source>
        <dbReference type="Pfam" id="PF08491"/>
    </source>
</evidence>
<keyword evidence="7" id="KW-0560">Oxidoreductase</keyword>
<dbReference type="InterPro" id="IPR036188">
    <property type="entry name" value="FAD/NAD-bd_sf"/>
</dbReference>
<dbReference type="InterPro" id="IPR002938">
    <property type="entry name" value="FAD-bd"/>
</dbReference>
<dbReference type="EC" id="1.14.14.17" evidence="4"/>
<dbReference type="Pfam" id="PF01494">
    <property type="entry name" value="FAD_binding_3"/>
    <property type="match status" value="1"/>
</dbReference>
<evidence type="ECO:0000259" key="10">
    <source>
        <dbReference type="Pfam" id="PF01494"/>
    </source>
</evidence>
<sequence>MDKFSLESVLPFLKEKSFLSIPNWVLCSALAAGVCSIPASFLCHRVWMRRKANAAVSDGYEQTKGGFDVIIVGAGTVGASLAVKLGKSGKRVALVDKSFSLQHRIIGEYLQPAGFRCLQRLGLDECVTKNIGAVPSAGYLLVVPEGIDAEGGGSLGSVEGVPVLEPQQTSLYYPDRDPATWKEMMGFLEANQNQGRECERQRSDAETETTVTSSLGRSGLSERPSHQQDREKGEKSDSLSYGGTFAEAAARRAAETGSPIGFAYHNGRFVQELRKHAAACGNVTLLEASVKKLKIRREGETERVVGVELDKSVHEATEEVDWGGILGFGAEAAIHAKGPVPGDPQAACLSAPLTVVCDGGQPSGFALRKEVRRGGPVRLSTWAGVLLNHESMRPPVPSAGHGHVVLATPSPVLIYQISPTETRVLVCVDDHGSAHLPSGSGGDAPSSGAVYSYLRDVVAPQLPEETRGPFRELLASSADGTAGASSIISLKNSYSLTPADDARLAGRKGSSLAVGREGVLMLGDALNLRHALTGCGMTVGLRDVENLSDLLTRDGKGIPVETRKIESEFLRRRCPYASTLNTLANALHQVFAPPGGDRARARIRTACFRYLSNGGVCAAGPMGLLSGLCEKPWVLSTHFFLVVVFALRDFCLERGMGAVSPSALRDIYQMLHAGARILLPLLIKERTAPFAWWPTRKALNVVFPFEDLM</sequence>
<evidence type="ECO:0000256" key="9">
    <source>
        <dbReference type="SAM" id="MobiDB-lite"/>
    </source>
</evidence>
<keyword evidence="8" id="KW-0472">Membrane</keyword>
<feature type="domain" description="Squalene epoxidase" evidence="11">
    <location>
        <begin position="351"/>
        <end position="655"/>
    </location>
</feature>
<dbReference type="VEuPathDB" id="CryptoDB:Cvel_16647"/>
<dbReference type="SUPFAM" id="SSF51905">
    <property type="entry name" value="FAD/NAD(P)-binding domain"/>
    <property type="match status" value="1"/>
</dbReference>
<evidence type="ECO:0000256" key="8">
    <source>
        <dbReference type="ARBA" id="ARBA00023136"/>
    </source>
</evidence>
<evidence type="ECO:0000256" key="6">
    <source>
        <dbReference type="ARBA" id="ARBA00022827"/>
    </source>
</evidence>
<proteinExistence type="inferred from homology"/>
<gene>
    <name evidence="12" type="ORF">Cvel_16647</name>
</gene>
<dbReference type="GO" id="GO:0071949">
    <property type="term" value="F:FAD binding"/>
    <property type="evidence" value="ECO:0007669"/>
    <property type="project" value="InterPro"/>
</dbReference>
<feature type="domain" description="FAD-binding" evidence="10">
    <location>
        <begin position="68"/>
        <end position="127"/>
    </location>
</feature>
<dbReference type="Pfam" id="PF08491">
    <property type="entry name" value="SE"/>
    <property type="match status" value="1"/>
</dbReference>
<evidence type="ECO:0000256" key="1">
    <source>
        <dbReference type="ARBA" id="ARBA00001974"/>
    </source>
</evidence>
<name>A0A0G4FEV1_9ALVE</name>
<dbReference type="GO" id="GO:0004506">
    <property type="term" value="F:squalene monooxygenase activity"/>
    <property type="evidence" value="ECO:0007669"/>
    <property type="project" value="UniProtKB-EC"/>
</dbReference>
<protein>
    <recommendedName>
        <fullName evidence="4">squalene monooxygenase</fullName>
        <ecNumber evidence="4">1.14.14.17</ecNumber>
    </recommendedName>
</protein>
<dbReference type="InterPro" id="IPR040125">
    <property type="entry name" value="Squalene_monox"/>
</dbReference>
<accession>A0A0G4FEV1</accession>
<keyword evidence="6" id="KW-0274">FAD</keyword>
<reference evidence="12" key="1">
    <citation type="submission" date="2014-11" db="EMBL/GenBank/DDBJ databases">
        <authorList>
            <person name="Otto D Thomas"/>
            <person name="Naeem Raeece"/>
        </authorList>
    </citation>
    <scope>NUCLEOTIDE SEQUENCE</scope>
</reference>
<dbReference type="GO" id="GO:0005783">
    <property type="term" value="C:endoplasmic reticulum"/>
    <property type="evidence" value="ECO:0007669"/>
    <property type="project" value="TreeGrafter"/>
</dbReference>
<dbReference type="Gene3D" id="3.50.50.60">
    <property type="entry name" value="FAD/NAD(P)-binding domain"/>
    <property type="match status" value="2"/>
</dbReference>
<evidence type="ECO:0000256" key="3">
    <source>
        <dbReference type="ARBA" id="ARBA00008802"/>
    </source>
</evidence>
<comment type="cofactor">
    <cofactor evidence="1">
        <name>FAD</name>
        <dbReference type="ChEBI" id="CHEBI:57692"/>
    </cofactor>
</comment>
<dbReference type="AlphaFoldDB" id="A0A0G4FEV1"/>
<dbReference type="PANTHER" id="PTHR10835:SF0">
    <property type="entry name" value="SQUALENE MONOOXYGENASE"/>
    <property type="match status" value="1"/>
</dbReference>
<feature type="compositionally biased region" description="Basic and acidic residues" evidence="9">
    <location>
        <begin position="196"/>
        <end position="205"/>
    </location>
</feature>
<evidence type="ECO:0000313" key="12">
    <source>
        <dbReference type="EMBL" id="CEM11764.1"/>
    </source>
</evidence>
<evidence type="ECO:0000256" key="4">
    <source>
        <dbReference type="ARBA" id="ARBA00012312"/>
    </source>
</evidence>
<dbReference type="InterPro" id="IPR013698">
    <property type="entry name" value="Squalene_epoxidase"/>
</dbReference>
<dbReference type="PANTHER" id="PTHR10835">
    <property type="entry name" value="SQUALENE MONOOXYGENASE"/>
    <property type="match status" value="1"/>
</dbReference>
<evidence type="ECO:0000256" key="2">
    <source>
        <dbReference type="ARBA" id="ARBA00004370"/>
    </source>
</evidence>
<evidence type="ECO:0000256" key="7">
    <source>
        <dbReference type="ARBA" id="ARBA00023002"/>
    </source>
</evidence>
<dbReference type="GO" id="GO:0016126">
    <property type="term" value="P:sterol biosynthetic process"/>
    <property type="evidence" value="ECO:0007669"/>
    <property type="project" value="InterPro"/>
</dbReference>
<comment type="subcellular location">
    <subcellularLocation>
        <location evidence="2">Membrane</location>
    </subcellularLocation>
</comment>
<feature type="region of interest" description="Disordered" evidence="9">
    <location>
        <begin position="192"/>
        <end position="241"/>
    </location>
</feature>